<evidence type="ECO:0000313" key="8">
    <source>
        <dbReference type="Proteomes" id="UP000272503"/>
    </source>
</evidence>
<feature type="transmembrane region" description="Helical" evidence="5">
    <location>
        <begin position="153"/>
        <end position="179"/>
    </location>
</feature>
<dbReference type="EMBL" id="RCUX01000002">
    <property type="protein sequence ID" value="RLP77498.1"/>
    <property type="molecule type" value="Genomic_DNA"/>
</dbReference>
<dbReference type="GO" id="GO:0022857">
    <property type="term" value="F:transmembrane transporter activity"/>
    <property type="evidence" value="ECO:0007669"/>
    <property type="project" value="InterPro"/>
</dbReference>
<dbReference type="OrthoDB" id="5171875at2"/>
<dbReference type="AlphaFoldDB" id="A0A3L7ACN9"/>
<proteinExistence type="predicted"/>
<name>A0A3L7ACN9_9MICO</name>
<feature type="domain" description="Major facilitator superfamily (MFS) profile" evidence="6">
    <location>
        <begin position="1"/>
        <end position="402"/>
    </location>
</feature>
<dbReference type="InterPro" id="IPR036259">
    <property type="entry name" value="MFS_trans_sf"/>
</dbReference>
<organism evidence="7 8">
    <name type="scientific">Mycetocola tolaasinivorans</name>
    <dbReference type="NCBI Taxonomy" id="76635"/>
    <lineage>
        <taxon>Bacteria</taxon>
        <taxon>Bacillati</taxon>
        <taxon>Actinomycetota</taxon>
        <taxon>Actinomycetes</taxon>
        <taxon>Micrococcales</taxon>
        <taxon>Microbacteriaceae</taxon>
        <taxon>Mycetocola</taxon>
    </lineage>
</organism>
<dbReference type="PROSITE" id="PS50850">
    <property type="entry name" value="MFS"/>
    <property type="match status" value="1"/>
</dbReference>
<evidence type="ECO:0000256" key="4">
    <source>
        <dbReference type="ARBA" id="ARBA00023136"/>
    </source>
</evidence>
<accession>A0A3L7ACN9</accession>
<evidence type="ECO:0000256" key="5">
    <source>
        <dbReference type="SAM" id="Phobius"/>
    </source>
</evidence>
<sequence>MRAIVTSPGSESSRGQIREILAVPGSPRTILFSALGRLPVAMTSIALLFYIQRSTGSFGDAGLVSGSALVGTAIGSVVQGRLVDRLGPTRTLATATGIYVSAAALAFLLVESGGVLPVLMVCAAVLGLAQPALGTASRAIWAHRLPAGPAREFAFTYEAISLETFFILGPALAAILASLEWAGTGLVVAVAMMSVGTVGFLTSPLVRTIPRSSQRGRPLLHIIAIPGMQTLILAVLGFGIIIGFVEVAVPAVANLAGVSAYGGILLGLWSLTSVVFGIAYARRPWPRSYAHRAPVLLIGFGVLVALVAFVQGGLVVFTIALMVSGLLITPQATLHSLIVEAVTTEDQAAEAFGWVLAAVTAGVAIGHLSAGQIVEDFGPSVALASTVIPAVVLGGIVALRRRTLRGG</sequence>
<keyword evidence="4 5" id="KW-0472">Membrane</keyword>
<evidence type="ECO:0000256" key="1">
    <source>
        <dbReference type="ARBA" id="ARBA00004651"/>
    </source>
</evidence>
<dbReference type="InterPro" id="IPR011701">
    <property type="entry name" value="MFS"/>
</dbReference>
<dbReference type="Proteomes" id="UP000272503">
    <property type="component" value="Unassembled WGS sequence"/>
</dbReference>
<evidence type="ECO:0000256" key="3">
    <source>
        <dbReference type="ARBA" id="ARBA00022989"/>
    </source>
</evidence>
<keyword evidence="3 5" id="KW-1133">Transmembrane helix</keyword>
<reference evidence="7 8" key="1">
    <citation type="submission" date="2018-10" db="EMBL/GenBank/DDBJ databases">
        <authorList>
            <person name="Li J."/>
        </authorList>
    </citation>
    <scope>NUCLEOTIDE SEQUENCE [LARGE SCALE GENOMIC DNA]</scope>
    <source>
        <strain evidence="7 8">IF 016277</strain>
    </source>
</reference>
<feature type="transmembrane region" description="Helical" evidence="5">
    <location>
        <begin position="185"/>
        <end position="206"/>
    </location>
</feature>
<feature type="transmembrane region" description="Helical" evidence="5">
    <location>
        <begin position="218"/>
        <end position="245"/>
    </location>
</feature>
<feature type="transmembrane region" description="Helical" evidence="5">
    <location>
        <begin position="30"/>
        <end position="51"/>
    </location>
</feature>
<dbReference type="InterPro" id="IPR020846">
    <property type="entry name" value="MFS_dom"/>
</dbReference>
<feature type="transmembrane region" description="Helical" evidence="5">
    <location>
        <begin position="293"/>
        <end position="310"/>
    </location>
</feature>
<dbReference type="GO" id="GO:0005886">
    <property type="term" value="C:plasma membrane"/>
    <property type="evidence" value="ECO:0007669"/>
    <property type="project" value="UniProtKB-SubCell"/>
</dbReference>
<evidence type="ECO:0000313" key="7">
    <source>
        <dbReference type="EMBL" id="RLP77498.1"/>
    </source>
</evidence>
<keyword evidence="2 5" id="KW-0812">Transmembrane</keyword>
<feature type="transmembrane region" description="Helical" evidence="5">
    <location>
        <begin position="92"/>
        <end position="110"/>
    </location>
</feature>
<feature type="transmembrane region" description="Helical" evidence="5">
    <location>
        <begin position="63"/>
        <end position="80"/>
    </location>
</feature>
<evidence type="ECO:0000256" key="2">
    <source>
        <dbReference type="ARBA" id="ARBA00022692"/>
    </source>
</evidence>
<keyword evidence="8" id="KW-1185">Reference proteome</keyword>
<comment type="subcellular location">
    <subcellularLocation>
        <location evidence="1">Cell membrane</location>
        <topology evidence="1">Multi-pass membrane protein</topology>
    </subcellularLocation>
</comment>
<protein>
    <submittedName>
        <fullName evidence="7">MFS transporter</fullName>
    </submittedName>
</protein>
<feature type="transmembrane region" description="Helical" evidence="5">
    <location>
        <begin position="116"/>
        <end position="141"/>
    </location>
</feature>
<gene>
    <name evidence="7" type="ORF">D9V32_03360</name>
</gene>
<evidence type="ECO:0000259" key="6">
    <source>
        <dbReference type="PROSITE" id="PS50850"/>
    </source>
</evidence>
<dbReference type="SUPFAM" id="SSF103473">
    <property type="entry name" value="MFS general substrate transporter"/>
    <property type="match status" value="1"/>
</dbReference>
<feature type="transmembrane region" description="Helical" evidence="5">
    <location>
        <begin position="380"/>
        <end position="399"/>
    </location>
</feature>
<dbReference type="Gene3D" id="1.20.1250.20">
    <property type="entry name" value="MFS general substrate transporter like domains"/>
    <property type="match status" value="1"/>
</dbReference>
<dbReference type="PANTHER" id="PTHR23542">
    <property type="match status" value="1"/>
</dbReference>
<feature type="transmembrane region" description="Helical" evidence="5">
    <location>
        <begin position="351"/>
        <end position="374"/>
    </location>
</feature>
<feature type="transmembrane region" description="Helical" evidence="5">
    <location>
        <begin position="316"/>
        <end position="339"/>
    </location>
</feature>
<comment type="caution">
    <text evidence="7">The sequence shown here is derived from an EMBL/GenBank/DDBJ whole genome shotgun (WGS) entry which is preliminary data.</text>
</comment>
<dbReference type="Pfam" id="PF07690">
    <property type="entry name" value="MFS_1"/>
    <property type="match status" value="1"/>
</dbReference>
<dbReference type="PANTHER" id="PTHR23542:SF1">
    <property type="entry name" value="MAJOR FACILITATOR SUPERFAMILY (MFS) PROFILE DOMAIN-CONTAINING PROTEIN"/>
    <property type="match status" value="1"/>
</dbReference>
<feature type="transmembrane region" description="Helical" evidence="5">
    <location>
        <begin position="260"/>
        <end position="281"/>
    </location>
</feature>